<dbReference type="Pfam" id="PF02308">
    <property type="entry name" value="MgtC"/>
    <property type="match status" value="1"/>
</dbReference>
<dbReference type="InterPro" id="IPR003416">
    <property type="entry name" value="MgtC/SapB/SrpB/YhiD_fam"/>
</dbReference>
<dbReference type="PANTHER" id="PTHR33778">
    <property type="entry name" value="PROTEIN MGTC"/>
    <property type="match status" value="1"/>
</dbReference>
<keyword evidence="6 7" id="KW-0472">Membrane</keyword>
<evidence type="ECO:0000256" key="3">
    <source>
        <dbReference type="ARBA" id="ARBA00022475"/>
    </source>
</evidence>
<feature type="transmembrane region" description="Helical" evidence="7">
    <location>
        <begin position="38"/>
        <end position="57"/>
    </location>
</feature>
<evidence type="ECO:0000256" key="2">
    <source>
        <dbReference type="ARBA" id="ARBA00009298"/>
    </source>
</evidence>
<evidence type="ECO:0000256" key="4">
    <source>
        <dbReference type="ARBA" id="ARBA00022692"/>
    </source>
</evidence>
<evidence type="ECO:0000256" key="5">
    <source>
        <dbReference type="ARBA" id="ARBA00022989"/>
    </source>
</evidence>
<dbReference type="PATRIC" id="fig|467210.3.peg.613"/>
<gene>
    <name evidence="9" type="ORF">HMPREF1866_00622</name>
</gene>
<comment type="similarity">
    <text evidence="2">Belongs to the MgtC/SapB family.</text>
</comment>
<dbReference type="RefSeq" id="WP_060930559.1">
    <property type="nucleotide sequence ID" value="NZ_KQ959776.1"/>
</dbReference>
<keyword evidence="10" id="KW-1185">Reference proteome</keyword>
<keyword evidence="5 7" id="KW-1133">Transmembrane helix</keyword>
<accession>A0A133ZYA5</accession>
<dbReference type="GO" id="GO:0005886">
    <property type="term" value="C:plasma membrane"/>
    <property type="evidence" value="ECO:0007669"/>
    <property type="project" value="UniProtKB-SubCell"/>
</dbReference>
<feature type="transmembrane region" description="Helical" evidence="7">
    <location>
        <begin position="120"/>
        <end position="137"/>
    </location>
</feature>
<reference evidence="10" key="1">
    <citation type="submission" date="2016-01" db="EMBL/GenBank/DDBJ databases">
        <authorList>
            <person name="Mitreva M."/>
            <person name="Pepin K.H."/>
            <person name="Mihindukulasuriya K.A."/>
            <person name="Fulton R."/>
            <person name="Fronick C."/>
            <person name="O'Laughlin M."/>
            <person name="Miner T."/>
            <person name="Herter B."/>
            <person name="Rosa B.A."/>
            <person name="Cordes M."/>
            <person name="Tomlinson C."/>
            <person name="Wollam A."/>
            <person name="Palsikar V.B."/>
            <person name="Mardis E.R."/>
            <person name="Wilson R.K."/>
        </authorList>
    </citation>
    <scope>NUCLEOTIDE SEQUENCE [LARGE SCALE GENOMIC DNA]</scope>
    <source>
        <strain evidence="10">DNF00896</strain>
    </source>
</reference>
<feature type="transmembrane region" description="Helical" evidence="7">
    <location>
        <begin position="6"/>
        <end position="26"/>
    </location>
</feature>
<name>A0A133ZYA5_9FIRM</name>
<keyword evidence="4 7" id="KW-0812">Transmembrane</keyword>
<proteinExistence type="inferred from homology"/>
<dbReference type="InterPro" id="IPR049177">
    <property type="entry name" value="MgtC_SapB_SrpB_YhiD_N"/>
</dbReference>
<dbReference type="Proteomes" id="UP000070394">
    <property type="component" value="Unassembled WGS sequence"/>
</dbReference>
<dbReference type="AlphaFoldDB" id="A0A133ZYA5"/>
<evidence type="ECO:0000256" key="7">
    <source>
        <dbReference type="SAM" id="Phobius"/>
    </source>
</evidence>
<evidence type="ECO:0000256" key="1">
    <source>
        <dbReference type="ARBA" id="ARBA00004651"/>
    </source>
</evidence>
<evidence type="ECO:0000256" key="6">
    <source>
        <dbReference type="ARBA" id="ARBA00023136"/>
    </source>
</evidence>
<comment type="subcellular location">
    <subcellularLocation>
        <location evidence="1">Cell membrane</location>
        <topology evidence="1">Multi-pass membrane protein</topology>
    </subcellularLocation>
</comment>
<evidence type="ECO:0000313" key="9">
    <source>
        <dbReference type="EMBL" id="KXB60435.1"/>
    </source>
</evidence>
<keyword evidence="3" id="KW-1003">Cell membrane</keyword>
<organism evidence="9 10">
    <name type="scientific">Lachnoanaerobaculum saburreum</name>
    <dbReference type="NCBI Taxonomy" id="467210"/>
    <lineage>
        <taxon>Bacteria</taxon>
        <taxon>Bacillati</taxon>
        <taxon>Bacillota</taxon>
        <taxon>Clostridia</taxon>
        <taxon>Lachnospirales</taxon>
        <taxon>Lachnospiraceae</taxon>
        <taxon>Lachnoanaerobaculum</taxon>
    </lineage>
</organism>
<dbReference type="OrthoDB" id="9811198at2"/>
<feature type="transmembrane region" description="Helical" evidence="7">
    <location>
        <begin position="69"/>
        <end position="88"/>
    </location>
</feature>
<comment type="caution">
    <text evidence="9">The sequence shown here is derived from an EMBL/GenBank/DDBJ whole genome shotgun (WGS) entry which is preliminary data.</text>
</comment>
<protein>
    <submittedName>
        <fullName evidence="9">SapB family protein</fullName>
    </submittedName>
</protein>
<dbReference type="EMBL" id="LSDA01000014">
    <property type="protein sequence ID" value="KXB60435.1"/>
    <property type="molecule type" value="Genomic_DNA"/>
</dbReference>
<dbReference type="PRINTS" id="PR01837">
    <property type="entry name" value="MGTCSAPBPROT"/>
</dbReference>
<feature type="domain" description="MgtC/SapB/SrpB/YhiD N-terminal" evidence="8">
    <location>
        <begin position="14"/>
        <end position="138"/>
    </location>
</feature>
<evidence type="ECO:0000313" key="10">
    <source>
        <dbReference type="Proteomes" id="UP000070394"/>
    </source>
</evidence>
<dbReference type="STRING" id="467210.HMPREF1866_00622"/>
<dbReference type="PANTHER" id="PTHR33778:SF1">
    <property type="entry name" value="MAGNESIUM TRANSPORTER YHID-RELATED"/>
    <property type="match status" value="1"/>
</dbReference>
<sequence>MPRELNLYSLIIRIVLSLCIGGILGFDRGRKNRPAGFRTYMLVCLGSTLVMITNQYVFQVFKSGDPVRLGAQVVSGVGFLGAGTIILTGRNQVKGITTAAGIWTAACCGLTIGIGYYEGAIAGGAAIFIAMVSLQKLEVFVRKNSRAVELYIEYDHSMPLSDLFTYIRKNDLDIVEIDLAKNPSLMNICQSVTMTIKGKTKNSHSTILNLISQAPGVIYFMELY</sequence>
<evidence type="ECO:0000259" key="8">
    <source>
        <dbReference type="Pfam" id="PF02308"/>
    </source>
</evidence>